<dbReference type="EMBL" id="KN571940">
    <property type="protein sequence ID" value="KHJ83752.1"/>
    <property type="molecule type" value="Genomic_DNA"/>
</dbReference>
<dbReference type="PROSITE" id="PS00636">
    <property type="entry name" value="DNAJ_1"/>
    <property type="match status" value="1"/>
</dbReference>
<proteinExistence type="predicted"/>
<feature type="domain" description="J" evidence="2">
    <location>
        <begin position="41"/>
        <end position="106"/>
    </location>
</feature>
<organism evidence="3 4">
    <name type="scientific">Oesophagostomum dentatum</name>
    <name type="common">Nodular worm</name>
    <dbReference type="NCBI Taxonomy" id="61180"/>
    <lineage>
        <taxon>Eukaryota</taxon>
        <taxon>Metazoa</taxon>
        <taxon>Ecdysozoa</taxon>
        <taxon>Nematoda</taxon>
        <taxon>Chromadorea</taxon>
        <taxon>Rhabditida</taxon>
        <taxon>Rhabditina</taxon>
        <taxon>Rhabditomorpha</taxon>
        <taxon>Strongyloidea</taxon>
        <taxon>Strongylidae</taxon>
        <taxon>Oesophagostomum</taxon>
    </lineage>
</organism>
<keyword evidence="1" id="KW-0143">Chaperone</keyword>
<keyword evidence="4" id="KW-1185">Reference proteome</keyword>
<name>A0A0B1SJQ5_OESDE</name>
<dbReference type="Gene3D" id="1.10.287.110">
    <property type="entry name" value="DnaJ domain"/>
    <property type="match status" value="1"/>
</dbReference>
<dbReference type="PANTHER" id="PTHR44145:SF3">
    <property type="entry name" value="DNAJ HOMOLOG SUBFAMILY A MEMBER 3, MITOCHONDRIAL"/>
    <property type="match status" value="1"/>
</dbReference>
<dbReference type="SUPFAM" id="SSF46565">
    <property type="entry name" value="Chaperone J-domain"/>
    <property type="match status" value="1"/>
</dbReference>
<dbReference type="Proteomes" id="UP000053660">
    <property type="component" value="Unassembled WGS sequence"/>
</dbReference>
<dbReference type="AlphaFoldDB" id="A0A0B1SJQ5"/>
<dbReference type="CDD" id="cd06257">
    <property type="entry name" value="DnaJ"/>
    <property type="match status" value="1"/>
</dbReference>
<gene>
    <name evidence="3" type="ORF">OESDEN_16546</name>
</gene>
<dbReference type="OrthoDB" id="376357at2759"/>
<feature type="non-terminal residue" evidence="3">
    <location>
        <position position="167"/>
    </location>
</feature>
<dbReference type="InterPro" id="IPR018253">
    <property type="entry name" value="DnaJ_domain_CS"/>
</dbReference>
<evidence type="ECO:0000256" key="1">
    <source>
        <dbReference type="ARBA" id="ARBA00023186"/>
    </source>
</evidence>
<protein>
    <submittedName>
        <fullName evidence="3">DnaJ domain protein</fullName>
    </submittedName>
</protein>
<dbReference type="InterPro" id="IPR051938">
    <property type="entry name" value="Apopto_cytoskel_mod"/>
</dbReference>
<evidence type="ECO:0000313" key="4">
    <source>
        <dbReference type="Proteomes" id="UP000053660"/>
    </source>
</evidence>
<dbReference type="PRINTS" id="PR00625">
    <property type="entry name" value="JDOMAIN"/>
</dbReference>
<dbReference type="InterPro" id="IPR001623">
    <property type="entry name" value="DnaJ_domain"/>
</dbReference>
<dbReference type="Pfam" id="PF00226">
    <property type="entry name" value="DnaJ"/>
    <property type="match status" value="1"/>
</dbReference>
<accession>A0A0B1SJQ5</accession>
<dbReference type="PANTHER" id="PTHR44145">
    <property type="entry name" value="DNAJ HOMOLOG SUBFAMILY A MEMBER 3, MITOCHONDRIAL"/>
    <property type="match status" value="1"/>
</dbReference>
<evidence type="ECO:0000259" key="2">
    <source>
        <dbReference type="PROSITE" id="PS50076"/>
    </source>
</evidence>
<dbReference type="PROSITE" id="PS50076">
    <property type="entry name" value="DNAJ_2"/>
    <property type="match status" value="1"/>
</dbReference>
<sequence>MSDITYHGKSRVYVVKQIEKVLGLESGKRHYLSELLNLTKDYYQVLGVQRDATQRQIKIAYYQLSKKYHPDTAGRSEGTEAKFIEISEAYECLKDPERRRIYDNEISGSGGRYTGDPYGFTDFRHFSERRTRAANGGNPFFSQRYTQQEYERVVFLSESFVLVFFSN</sequence>
<dbReference type="InterPro" id="IPR036869">
    <property type="entry name" value="J_dom_sf"/>
</dbReference>
<reference evidence="3 4" key="1">
    <citation type="submission" date="2014-03" db="EMBL/GenBank/DDBJ databases">
        <title>Draft genome of the hookworm Oesophagostomum dentatum.</title>
        <authorList>
            <person name="Mitreva M."/>
        </authorList>
    </citation>
    <scope>NUCLEOTIDE SEQUENCE [LARGE SCALE GENOMIC DNA]</scope>
    <source>
        <strain evidence="3 4">OD-Hann</strain>
    </source>
</reference>
<dbReference type="SMART" id="SM00271">
    <property type="entry name" value="DnaJ"/>
    <property type="match status" value="1"/>
</dbReference>
<evidence type="ECO:0000313" key="3">
    <source>
        <dbReference type="EMBL" id="KHJ83752.1"/>
    </source>
</evidence>